<evidence type="ECO:0000256" key="4">
    <source>
        <dbReference type="ARBA" id="ARBA00022842"/>
    </source>
</evidence>
<dbReference type="EMBL" id="NRHC01000143">
    <property type="protein sequence ID" value="RIY31079.1"/>
    <property type="molecule type" value="Genomic_DNA"/>
</dbReference>
<dbReference type="PANTHER" id="PTHR42946">
    <property type="entry name" value="PHOSPHOHEXOSE MUTASE"/>
    <property type="match status" value="1"/>
</dbReference>
<dbReference type="HAMAP" id="MF_01554_B">
    <property type="entry name" value="GlmM_B"/>
    <property type="match status" value="1"/>
</dbReference>
<keyword evidence="5 6" id="KW-0413">Isomerase</keyword>
<evidence type="ECO:0000256" key="3">
    <source>
        <dbReference type="ARBA" id="ARBA00022723"/>
    </source>
</evidence>
<sequence length="448" mass="49099">MKRKYFGTDGVRGKVGEKITPEFALKLGWAAGKVLAAHNKNSKVLIGKDTRISCYMLESALEAGFAAAGVASFLTGPMPTPAISYLTRTFRMDAGVVISASHNPYYDNGIKFFNANGTKLPDEIELEIERYLEMPLECVDNVSLGRAKRVVDAVGRYIEFCKASFSTHFSLKGLKLVVDCSNGATYHIAPSVFQELGADVIAIANQPNGININDHCGSTHLDLLIKKVKESEADLGIAFDGDGDRVMMVTSQGEVVDGDQILYILATYEKETGKLGDRGVVGTLMSNNGLVAALDKLNVPFERAAVGDRYVLQKLLDKNWYLGGENSGHILHLNKNQTGDGIIASLAVLRALTYFNKTLEQAILEVPLFPQVLINVRIDELEDNVVNKESVQDLIKNLEQTLTPEKGRVLLRASGTEPIIRVMVEHPNKDKATEAAELIVTEIKKYKR</sequence>
<dbReference type="PRINTS" id="PR00509">
    <property type="entry name" value="PGMPMM"/>
</dbReference>
<dbReference type="GO" id="GO:0009252">
    <property type="term" value="P:peptidoglycan biosynthetic process"/>
    <property type="evidence" value="ECO:0007669"/>
    <property type="project" value="UniProtKB-ARBA"/>
</dbReference>
<dbReference type="InterPro" id="IPR006352">
    <property type="entry name" value="GlmM_bact"/>
</dbReference>
<dbReference type="OrthoDB" id="9803322at2"/>
<comment type="catalytic activity">
    <reaction evidence="6 8">
        <text>alpha-D-glucosamine 1-phosphate = D-glucosamine 6-phosphate</text>
        <dbReference type="Rhea" id="RHEA:23424"/>
        <dbReference type="ChEBI" id="CHEBI:58516"/>
        <dbReference type="ChEBI" id="CHEBI:58725"/>
        <dbReference type="EC" id="5.4.2.10"/>
    </reaction>
</comment>
<dbReference type="RefSeq" id="WP_119525779.1">
    <property type="nucleotide sequence ID" value="NZ_NRHC01000143.1"/>
</dbReference>
<evidence type="ECO:0000259" key="12">
    <source>
        <dbReference type="Pfam" id="PF02880"/>
    </source>
</evidence>
<evidence type="ECO:0000259" key="10">
    <source>
        <dbReference type="Pfam" id="PF02878"/>
    </source>
</evidence>
<dbReference type="Pfam" id="PF02879">
    <property type="entry name" value="PGM_PMM_II"/>
    <property type="match status" value="1"/>
</dbReference>
<evidence type="ECO:0000259" key="9">
    <source>
        <dbReference type="Pfam" id="PF00408"/>
    </source>
</evidence>
<dbReference type="InterPro" id="IPR016066">
    <property type="entry name" value="A-D-PHexomutase_CS"/>
</dbReference>
<keyword evidence="2 6" id="KW-0597">Phosphoprotein</keyword>
<gene>
    <name evidence="6" type="primary">glmM</name>
    <name evidence="13" type="ORF">CKF54_07770</name>
</gene>
<feature type="binding site" description="via phosphate group" evidence="6">
    <location>
        <position position="101"/>
    </location>
    <ligand>
        <name>Mg(2+)</name>
        <dbReference type="ChEBI" id="CHEBI:18420"/>
    </ligand>
</feature>
<dbReference type="GO" id="GO:0005975">
    <property type="term" value="P:carbohydrate metabolic process"/>
    <property type="evidence" value="ECO:0007669"/>
    <property type="project" value="InterPro"/>
</dbReference>
<evidence type="ECO:0000256" key="1">
    <source>
        <dbReference type="ARBA" id="ARBA00010231"/>
    </source>
</evidence>
<feature type="domain" description="Alpha-D-phosphohexomutase alpha/beta/alpha" evidence="12">
    <location>
        <begin position="257"/>
        <end position="363"/>
    </location>
</feature>
<dbReference type="PROSITE" id="PS00710">
    <property type="entry name" value="PGM_PMM"/>
    <property type="match status" value="1"/>
</dbReference>
<dbReference type="InterPro" id="IPR005843">
    <property type="entry name" value="A-D-PHexomutase_C"/>
</dbReference>
<proteinExistence type="inferred from homology"/>
<organism evidence="13 14">
    <name type="scientific">Psittacicella hinzii</name>
    <dbReference type="NCBI Taxonomy" id="2028575"/>
    <lineage>
        <taxon>Bacteria</taxon>
        <taxon>Pseudomonadati</taxon>
        <taxon>Pseudomonadota</taxon>
        <taxon>Gammaproteobacteria</taxon>
        <taxon>Pasteurellales</taxon>
        <taxon>Psittacicellaceae</taxon>
        <taxon>Psittacicella</taxon>
    </lineage>
</organism>
<evidence type="ECO:0000313" key="14">
    <source>
        <dbReference type="Proteomes" id="UP000265691"/>
    </source>
</evidence>
<dbReference type="GO" id="GO:0000287">
    <property type="term" value="F:magnesium ion binding"/>
    <property type="evidence" value="ECO:0007669"/>
    <property type="project" value="UniProtKB-UniRule"/>
</dbReference>
<feature type="domain" description="Alpha-D-phosphohexomutase alpha/beta/alpha" evidence="11">
    <location>
        <begin position="156"/>
        <end position="253"/>
    </location>
</feature>
<dbReference type="GO" id="GO:0006048">
    <property type="term" value="P:UDP-N-acetylglucosamine biosynthetic process"/>
    <property type="evidence" value="ECO:0007669"/>
    <property type="project" value="TreeGrafter"/>
</dbReference>
<dbReference type="SUPFAM" id="SSF55957">
    <property type="entry name" value="Phosphoglucomutase, C-terminal domain"/>
    <property type="match status" value="1"/>
</dbReference>
<evidence type="ECO:0000256" key="2">
    <source>
        <dbReference type="ARBA" id="ARBA00022553"/>
    </source>
</evidence>
<comment type="similarity">
    <text evidence="1 6 7">Belongs to the phosphohexose mutase family.</text>
</comment>
<keyword evidence="3 6" id="KW-0479">Metal-binding</keyword>
<dbReference type="PANTHER" id="PTHR42946:SF1">
    <property type="entry name" value="PHOSPHOGLUCOMUTASE (ALPHA-D-GLUCOSE-1,6-BISPHOSPHATE-DEPENDENT)"/>
    <property type="match status" value="1"/>
</dbReference>
<accession>A0A3A1Y1B3</accession>
<dbReference type="FunFam" id="3.40.120.10:FF:000001">
    <property type="entry name" value="Phosphoglucosamine mutase"/>
    <property type="match status" value="1"/>
</dbReference>
<evidence type="ECO:0000256" key="7">
    <source>
        <dbReference type="RuleBase" id="RU004326"/>
    </source>
</evidence>
<dbReference type="InterPro" id="IPR005846">
    <property type="entry name" value="A-D-PHexomutase_a/b/a-III"/>
</dbReference>
<feature type="binding site" evidence="6">
    <location>
        <position position="244"/>
    </location>
    <ligand>
        <name>Mg(2+)</name>
        <dbReference type="ChEBI" id="CHEBI:18420"/>
    </ligand>
</feature>
<evidence type="ECO:0000256" key="8">
    <source>
        <dbReference type="RuleBase" id="RU004327"/>
    </source>
</evidence>
<dbReference type="InterPro" id="IPR016055">
    <property type="entry name" value="A-D-PHexomutase_a/b/a-I/II/III"/>
</dbReference>
<dbReference type="GO" id="GO:0004615">
    <property type="term" value="F:phosphomannomutase activity"/>
    <property type="evidence" value="ECO:0007669"/>
    <property type="project" value="TreeGrafter"/>
</dbReference>
<dbReference type="InterPro" id="IPR005844">
    <property type="entry name" value="A-D-PHexomutase_a/b/a-I"/>
</dbReference>
<dbReference type="GO" id="GO:0005829">
    <property type="term" value="C:cytosol"/>
    <property type="evidence" value="ECO:0007669"/>
    <property type="project" value="TreeGrafter"/>
</dbReference>
<dbReference type="InterPro" id="IPR050060">
    <property type="entry name" value="Phosphoglucosamine_mutase"/>
</dbReference>
<dbReference type="AlphaFoldDB" id="A0A3A1Y1B3"/>
<dbReference type="Gene3D" id="3.40.120.10">
    <property type="entry name" value="Alpha-D-Glucose-1,6-Bisphosphate, subunit A, domain 3"/>
    <property type="match status" value="3"/>
</dbReference>
<reference evidence="13 14" key="1">
    <citation type="submission" date="2017-08" db="EMBL/GenBank/DDBJ databases">
        <title>Reclassification of Bisgaard taxon 37 and 44.</title>
        <authorList>
            <person name="Christensen H."/>
        </authorList>
    </citation>
    <scope>NUCLEOTIDE SEQUENCE [LARGE SCALE GENOMIC DNA]</scope>
    <source>
        <strain evidence="13 14">B96_3</strain>
    </source>
</reference>
<dbReference type="FunFam" id="3.40.120.10:FF:000003">
    <property type="entry name" value="Phosphoglucosamine mutase"/>
    <property type="match status" value="1"/>
</dbReference>
<comment type="function">
    <text evidence="6 8">Catalyzes the conversion of glucosamine-6-phosphate to glucosamine-1-phosphate.</text>
</comment>
<feature type="domain" description="Alpha-D-phosphohexomutase alpha/beta/alpha" evidence="10">
    <location>
        <begin position="3"/>
        <end position="132"/>
    </location>
</feature>
<dbReference type="Proteomes" id="UP000265691">
    <property type="component" value="Unassembled WGS sequence"/>
</dbReference>
<dbReference type="GO" id="GO:0008966">
    <property type="term" value="F:phosphoglucosamine mutase activity"/>
    <property type="evidence" value="ECO:0007669"/>
    <property type="project" value="UniProtKB-UniRule"/>
</dbReference>
<dbReference type="NCBIfam" id="TIGR01455">
    <property type="entry name" value="glmM"/>
    <property type="match status" value="1"/>
</dbReference>
<feature type="binding site" evidence="6">
    <location>
        <position position="242"/>
    </location>
    <ligand>
        <name>Mg(2+)</name>
        <dbReference type="ChEBI" id="CHEBI:18420"/>
    </ligand>
</feature>
<dbReference type="Pfam" id="PF02878">
    <property type="entry name" value="PGM_PMM_I"/>
    <property type="match status" value="1"/>
</dbReference>
<comment type="caution">
    <text evidence="13">The sequence shown here is derived from an EMBL/GenBank/DDBJ whole genome shotgun (WGS) entry which is preliminary data.</text>
</comment>
<dbReference type="CDD" id="cd05802">
    <property type="entry name" value="GlmM"/>
    <property type="match status" value="1"/>
</dbReference>
<dbReference type="EC" id="5.4.2.10" evidence="6 8"/>
<protein>
    <recommendedName>
        <fullName evidence="6 8">Phosphoglucosamine mutase</fullName>
        <ecNumber evidence="6 8">5.4.2.10</ecNumber>
    </recommendedName>
</protein>
<keyword evidence="14" id="KW-1185">Reference proteome</keyword>
<evidence type="ECO:0000259" key="11">
    <source>
        <dbReference type="Pfam" id="PF02879"/>
    </source>
</evidence>
<dbReference type="SUPFAM" id="SSF53738">
    <property type="entry name" value="Phosphoglucomutase, first 3 domains"/>
    <property type="match status" value="3"/>
</dbReference>
<feature type="modified residue" description="Phosphoserine" evidence="6">
    <location>
        <position position="101"/>
    </location>
</feature>
<dbReference type="InterPro" id="IPR005841">
    <property type="entry name" value="Alpha-D-phosphohexomutase_SF"/>
</dbReference>
<evidence type="ECO:0000313" key="13">
    <source>
        <dbReference type="EMBL" id="RIY31079.1"/>
    </source>
</evidence>
<dbReference type="Gene3D" id="3.30.310.50">
    <property type="entry name" value="Alpha-D-phosphohexomutase, C-terminal domain"/>
    <property type="match status" value="1"/>
</dbReference>
<feature type="binding site" evidence="6">
    <location>
        <position position="240"/>
    </location>
    <ligand>
        <name>Mg(2+)</name>
        <dbReference type="ChEBI" id="CHEBI:18420"/>
    </ligand>
</feature>
<dbReference type="FunFam" id="3.30.310.50:FF:000001">
    <property type="entry name" value="Phosphoglucosamine mutase"/>
    <property type="match status" value="1"/>
</dbReference>
<dbReference type="Pfam" id="PF00408">
    <property type="entry name" value="PGM_PMM_IV"/>
    <property type="match status" value="1"/>
</dbReference>
<dbReference type="Pfam" id="PF02880">
    <property type="entry name" value="PGM_PMM_III"/>
    <property type="match status" value="1"/>
</dbReference>
<dbReference type="NCBIfam" id="NF008139">
    <property type="entry name" value="PRK10887.1"/>
    <property type="match status" value="1"/>
</dbReference>
<keyword evidence="4 6" id="KW-0460">Magnesium</keyword>
<name>A0A3A1Y1B3_9GAMM</name>
<feature type="domain" description="Alpha-D-phosphohexomutase C-terminal" evidence="9">
    <location>
        <begin position="373"/>
        <end position="440"/>
    </location>
</feature>
<evidence type="ECO:0000256" key="5">
    <source>
        <dbReference type="ARBA" id="ARBA00023235"/>
    </source>
</evidence>
<feature type="active site" description="Phosphoserine intermediate" evidence="6">
    <location>
        <position position="101"/>
    </location>
</feature>
<comment type="cofactor">
    <cofactor evidence="6">
        <name>Mg(2+)</name>
        <dbReference type="ChEBI" id="CHEBI:18420"/>
    </cofactor>
    <text evidence="6">Binds 1 Mg(2+) ion per subunit.</text>
</comment>
<dbReference type="InterPro" id="IPR005845">
    <property type="entry name" value="A-D-PHexomutase_a/b/a-II"/>
</dbReference>
<evidence type="ECO:0000256" key="6">
    <source>
        <dbReference type="HAMAP-Rule" id="MF_01554"/>
    </source>
</evidence>
<dbReference type="InterPro" id="IPR036900">
    <property type="entry name" value="A-D-PHexomutase_C_sf"/>
</dbReference>
<comment type="PTM">
    <text evidence="6">Activated by phosphorylation.</text>
</comment>